<dbReference type="Gene3D" id="3.50.50.60">
    <property type="entry name" value="FAD/NAD(P)-binding domain"/>
    <property type="match status" value="1"/>
</dbReference>
<proteinExistence type="predicted"/>
<evidence type="ECO:0000256" key="4">
    <source>
        <dbReference type="ARBA" id="ARBA00023004"/>
    </source>
</evidence>
<evidence type="ECO:0000256" key="5">
    <source>
        <dbReference type="ARBA" id="ARBA00023014"/>
    </source>
</evidence>
<evidence type="ECO:0000313" key="7">
    <source>
        <dbReference type="Proteomes" id="UP000487757"/>
    </source>
</evidence>
<keyword evidence="2" id="KW-0479">Metal-binding</keyword>
<dbReference type="GO" id="GO:0051539">
    <property type="term" value="F:4 iron, 4 sulfur cluster binding"/>
    <property type="evidence" value="ECO:0007669"/>
    <property type="project" value="UniProtKB-KW"/>
</dbReference>
<dbReference type="PANTHER" id="PTHR43498">
    <property type="entry name" value="FERREDOXIN:COB-COM HETERODISULFIDE REDUCTASE SUBUNIT A"/>
    <property type="match status" value="1"/>
</dbReference>
<evidence type="ECO:0000256" key="1">
    <source>
        <dbReference type="ARBA" id="ARBA00022485"/>
    </source>
</evidence>
<dbReference type="InterPro" id="IPR039650">
    <property type="entry name" value="HdrA-like"/>
</dbReference>
<comment type="caution">
    <text evidence="6">The sequence shown here is derived from an EMBL/GenBank/DDBJ whole genome shotgun (WGS) entry which is preliminary data.</text>
</comment>
<evidence type="ECO:0000256" key="3">
    <source>
        <dbReference type="ARBA" id="ARBA00023002"/>
    </source>
</evidence>
<keyword evidence="5" id="KW-0411">Iron-sulfur</keyword>
<dbReference type="PANTHER" id="PTHR43498:SF1">
    <property type="entry name" value="COB--COM HETERODISULFIDE REDUCTASE IRON-SULFUR SUBUNIT A"/>
    <property type="match status" value="1"/>
</dbReference>
<sequence>MELNFPKTILLLALLCSAVLVNAQKKIETDLLIIGGGASGTMAAIQASRMGINTLIVEETEWLGGMLTSGGVSAIDGNHNLPSGLWGEFRDRLYQHYGGPKKIETGWVSNTLFEPSVGQMILRNMAKNPKLHVYYHTSWQKINRNGDSWTTEVLREGKKIQIHSKLIIDATELGDVMAFLKVPYSLGMDSRKETGEVFAPEVANDIVQDLTYVVTLKDYGKDADKTIAKPLAYNAKLFECACDVSDPSSNAIKVQNDCAKMLAYGKLPNGKFMINWPKCGNDIYLNIVEMSKENRELALKAAKLRSLQFVYYIQTVLGYKNLGLADDEYPTKDKLPMIPYYRESRRLKGMANFTANDLMNPYSQNTALYRTGIAVGDYPIDHHHLKNPDAPKIDFIKIKVPSYSIPLGSLIPRETKGLIAAEKNISVTNIVGGTTRLQPVVLLVGQAAGALAATAIINSQEPKDVDIRKVQQALLNSKAYLMPYQDVKPDDRDFEPIQRIGAMGIIKGEGVPYKWANQTWFYPDSAIKESFLIAGIASCYPDAAKLTGKDEYVNARSCFKLLSAVNPAISKTTFDQFLTNEKIDFAKPLKRHEIARIIDHFLNPFSLKINFNGIYQSSKL</sequence>
<evidence type="ECO:0000313" key="6">
    <source>
        <dbReference type="EMBL" id="MRX74695.1"/>
    </source>
</evidence>
<keyword evidence="3" id="KW-0560">Oxidoreductase</keyword>
<keyword evidence="1" id="KW-0004">4Fe-4S</keyword>
<dbReference type="Pfam" id="PF12831">
    <property type="entry name" value="FAD_oxidored"/>
    <property type="match status" value="1"/>
</dbReference>
<reference evidence="6 7" key="1">
    <citation type="submission" date="2019-11" db="EMBL/GenBank/DDBJ databases">
        <title>Pedobacter petrophilus genome.</title>
        <authorList>
            <person name="Feldbauer M.J."/>
            <person name="Newman J.D."/>
        </authorList>
    </citation>
    <scope>NUCLEOTIDE SEQUENCE [LARGE SCALE GENOMIC DNA]</scope>
    <source>
        <strain evidence="6 7">LMG 29686</strain>
    </source>
</reference>
<dbReference type="AlphaFoldDB" id="A0A7K0FSW2"/>
<dbReference type="GO" id="GO:0016491">
    <property type="term" value="F:oxidoreductase activity"/>
    <property type="evidence" value="ECO:0007669"/>
    <property type="project" value="UniProtKB-KW"/>
</dbReference>
<dbReference type="Proteomes" id="UP000487757">
    <property type="component" value="Unassembled WGS sequence"/>
</dbReference>
<accession>A0A7K0FSW2</accession>
<dbReference type="OrthoDB" id="615715at2"/>
<gene>
    <name evidence="6" type="ORF">GJU39_01225</name>
</gene>
<name>A0A7K0FSW2_9SPHI</name>
<dbReference type="InterPro" id="IPR036188">
    <property type="entry name" value="FAD/NAD-bd_sf"/>
</dbReference>
<dbReference type="PRINTS" id="PR00411">
    <property type="entry name" value="PNDRDTASEI"/>
</dbReference>
<protein>
    <submittedName>
        <fullName evidence="6">FAD-dependent oxidoreductase</fullName>
    </submittedName>
</protein>
<evidence type="ECO:0000256" key="2">
    <source>
        <dbReference type="ARBA" id="ARBA00022723"/>
    </source>
</evidence>
<organism evidence="6 7">
    <name type="scientific">Pedobacter petrophilus</name>
    <dbReference type="NCBI Taxonomy" id="1908241"/>
    <lineage>
        <taxon>Bacteria</taxon>
        <taxon>Pseudomonadati</taxon>
        <taxon>Bacteroidota</taxon>
        <taxon>Sphingobacteriia</taxon>
        <taxon>Sphingobacteriales</taxon>
        <taxon>Sphingobacteriaceae</taxon>
        <taxon>Pedobacter</taxon>
    </lineage>
</organism>
<dbReference type="RefSeq" id="WP_154278871.1">
    <property type="nucleotide sequence ID" value="NZ_JBHUJQ010000001.1"/>
</dbReference>
<dbReference type="EMBL" id="WKKH01000002">
    <property type="protein sequence ID" value="MRX74695.1"/>
    <property type="molecule type" value="Genomic_DNA"/>
</dbReference>
<keyword evidence="7" id="KW-1185">Reference proteome</keyword>
<keyword evidence="4" id="KW-0408">Iron</keyword>
<dbReference type="GO" id="GO:0046872">
    <property type="term" value="F:metal ion binding"/>
    <property type="evidence" value="ECO:0007669"/>
    <property type="project" value="UniProtKB-KW"/>
</dbReference>
<dbReference type="SUPFAM" id="SSF51905">
    <property type="entry name" value="FAD/NAD(P)-binding domain"/>
    <property type="match status" value="1"/>
</dbReference>